<dbReference type="InterPro" id="IPR011604">
    <property type="entry name" value="PDDEXK-like_dom_sf"/>
</dbReference>
<dbReference type="Proteomes" id="UP000279330">
    <property type="component" value="Segment"/>
</dbReference>
<evidence type="ECO:0000313" key="2">
    <source>
        <dbReference type="Proteomes" id="UP000279330"/>
    </source>
</evidence>
<proteinExistence type="predicted"/>
<accession>A0A385UKK2</accession>
<reference evidence="1 2" key="1">
    <citation type="submission" date="2018-08" db="EMBL/GenBank/DDBJ databases">
        <authorList>
            <person name="Miller G.E."/>
            <person name="Abrahams R."/>
            <person name="Bazan D.C."/>
            <person name="Beglau B.C."/>
            <person name="Blaylock E.C."/>
            <person name="Choi J.D."/>
            <person name="Grewal S.K."/>
            <person name="Hernandez E.V."/>
            <person name="Kim D.J."/>
            <person name="Kim K."/>
            <person name="Lee Y."/>
            <person name="Linde M.K."/>
            <person name="Lopez M.B."/>
            <person name="Pangalila E."/>
            <person name="Parker M.A."/>
            <person name="Specht R.C."/>
            <person name="Teng M.C."/>
            <person name="Toledo B."/>
            <person name="Tran S."/>
            <person name="Yu H."/>
            <person name="Kalaj N."/>
            <person name="Muthiah A.S."/>
            <person name="Dean N.S."/>
            <person name="Diaz A."/>
            <person name="Garlena R.A."/>
            <person name="Russell D.A."/>
            <person name="Pope W.H."/>
            <person name="Jacobs-Sera D."/>
            <person name="Hatfull G.F."/>
        </authorList>
    </citation>
    <scope>NUCLEOTIDE SEQUENCE [LARGE SCALE GENOMIC DNA]</scope>
</reference>
<dbReference type="KEGG" id="vg:55003732"/>
<organism evidence="1 2">
    <name type="scientific">Microbacterium phage OneinaGillian</name>
    <dbReference type="NCBI Taxonomy" id="2301604"/>
    <lineage>
        <taxon>Viruses</taxon>
        <taxon>Duplodnaviria</taxon>
        <taxon>Heunggongvirae</taxon>
        <taxon>Uroviricota</taxon>
        <taxon>Caudoviricetes</taxon>
        <taxon>Gillianvirus</taxon>
        <taxon>Gillianvirus oneinagillian</taxon>
    </lineage>
</organism>
<sequence>MAENIGTQIRRDTVLEQRMLEAVIAERNAQPRNQQVQIGPSEIGGCRELLRAGLFEPETMSEPETHWATAAHVGSIMGDDLEQIFGKRMDAETQRRVTAHFNQLGVDISGAIDLLFIELGQVSDLKSTNDMGGVLYDLKKNASAIETLLSIWREGLLFQKKIETADGGYELTDKMISTISKLHYYVQLSIYVSGAIQEGILDDDAEARLVFYDRGGAYQEFVALVVTNEELRMFYEIGQMRLSQVVHAQEGYEKSGGQQVVIGHLRDMTPSYCFSPKVMCPRRQHCWGGSDWTADNRISAEHAKTVERYIAGREMSKLGEGMKKAAREELKGIEGVLPDGRMVTWVRGGSQINVVETTATETPRTIDSTLDEALEKLHHEATRERTPEEQVEDRTKSLKAMRKPELLLIAQAFDAEAKGTIPMLIEMILDQEFPWRTGVTEEQVAEAHEKSVAEELVEPDEGAYLRPDEVEAQANLDGVTLEQTMITIGDMTYRCECGTNVFTKIGEHEYTCNGCGTRYDDGETNDPEVEVEAEVVATVEETPELHAEHTERAVEHQEADDAAVEAEAERARADFVQQQEQTSGLGRVVFRPTEAELAAEEKQYDPNRPGLILTGNPGLDKMRASQYDSDAEWRANLTKGM</sequence>
<protein>
    <submittedName>
        <fullName evidence="1">Uncharacterized protein</fullName>
    </submittedName>
</protein>
<name>A0A385UKK2_9CAUD</name>
<keyword evidence="2" id="KW-1185">Reference proteome</keyword>
<dbReference type="GeneID" id="55003732"/>
<evidence type="ECO:0000313" key="1">
    <source>
        <dbReference type="EMBL" id="AYB70167.1"/>
    </source>
</evidence>
<gene>
    <name evidence="1" type="primary">57</name>
    <name evidence="1" type="ORF">SEA_ONEIAGILLIAN_57</name>
</gene>
<dbReference type="Gene3D" id="3.90.320.10">
    <property type="match status" value="1"/>
</dbReference>
<dbReference type="RefSeq" id="YP_009812663.1">
    <property type="nucleotide sequence ID" value="NC_048068.1"/>
</dbReference>
<dbReference type="EMBL" id="MH727556">
    <property type="protein sequence ID" value="AYB70167.1"/>
    <property type="molecule type" value="Genomic_DNA"/>
</dbReference>